<keyword evidence="6" id="KW-1185">Reference proteome</keyword>
<dbReference type="InterPro" id="IPR029063">
    <property type="entry name" value="SAM-dependent_MTases_sf"/>
</dbReference>
<feature type="binding site" evidence="1">
    <location>
        <position position="50"/>
    </location>
    <ligand>
        <name>Zn(2+)</name>
        <dbReference type="ChEBI" id="CHEBI:29105"/>
    </ligand>
</feature>
<organism evidence="5 6">
    <name type="scientific">Eremococcus coleocola ACS-139-V-Col8</name>
    <dbReference type="NCBI Taxonomy" id="908337"/>
    <lineage>
        <taxon>Bacteria</taxon>
        <taxon>Bacillati</taxon>
        <taxon>Bacillota</taxon>
        <taxon>Bacilli</taxon>
        <taxon>Lactobacillales</taxon>
        <taxon>Aerococcaceae</taxon>
        <taxon>Eremococcus</taxon>
    </lineage>
</organism>
<dbReference type="Pfam" id="PF21302">
    <property type="entry name" value="Zn_ribbon_RlmA"/>
    <property type="match status" value="1"/>
</dbReference>
<dbReference type="Proteomes" id="UP000005990">
    <property type="component" value="Unassembled WGS sequence"/>
</dbReference>
<feature type="domain" description="Methyltransferase" evidence="3">
    <location>
        <begin position="113"/>
        <end position="182"/>
    </location>
</feature>
<keyword evidence="2" id="KW-0949">S-adenosyl-L-methionine</keyword>
<dbReference type="OrthoDB" id="5522265at2"/>
<dbReference type="Gene3D" id="3.40.50.150">
    <property type="entry name" value="Vaccinia Virus protein VP39"/>
    <property type="match status" value="1"/>
</dbReference>
<gene>
    <name evidence="5" type="ORF">HMPREF9257_0230</name>
</gene>
<feature type="binding site" evidence="2">
    <location>
        <position position="89"/>
    </location>
    <ligand>
        <name>S-adenosyl-L-methionine</name>
        <dbReference type="ChEBI" id="CHEBI:59789"/>
    </ligand>
</feature>
<dbReference type="AlphaFoldDB" id="E4KN17"/>
<keyword evidence="1" id="KW-0862">Zinc</keyword>
<dbReference type="SUPFAM" id="SSF53335">
    <property type="entry name" value="S-adenosyl-L-methionine-dependent methyltransferases"/>
    <property type="match status" value="1"/>
</dbReference>
<evidence type="ECO:0000256" key="1">
    <source>
        <dbReference type="PIRSR" id="PIRSR018249-1"/>
    </source>
</evidence>
<accession>E4KN17</accession>
<reference evidence="5 6" key="1">
    <citation type="submission" date="2010-10" db="EMBL/GenBank/DDBJ databases">
        <authorList>
            <person name="Durkin A.S."/>
            <person name="Madupu R."/>
            <person name="Torralba M."/>
            <person name="Gillis M."/>
            <person name="Methe B."/>
            <person name="Sutton G."/>
            <person name="Nelson K.E."/>
        </authorList>
    </citation>
    <scope>NUCLEOTIDE SEQUENCE [LARGE SCALE GENOMIC DNA]</scope>
    <source>
        <strain evidence="5 6">ACS-139-V-Col8</strain>
    </source>
</reference>
<feature type="binding site" evidence="2">
    <location>
        <begin position="120"/>
        <end position="121"/>
    </location>
    <ligand>
        <name>S-adenosyl-L-methionine</name>
        <dbReference type="ChEBI" id="CHEBI:59789"/>
    </ligand>
</feature>
<evidence type="ECO:0000256" key="2">
    <source>
        <dbReference type="PIRSR" id="PIRSR018249-2"/>
    </source>
</evidence>
<comment type="caution">
    <text evidence="5">The sequence shown here is derived from an EMBL/GenBank/DDBJ whole genome shotgun (WGS) entry which is preliminary data.</text>
</comment>
<sequence length="303" mass="34102">MTQKSASLSKKEKTLAYIHNLSQTDLDLACIHCGQMLALQDQSLLCPNGHRFDIARQGYFYLTSVHQDSKYQHDLWTARRTVIQEYGLFESAMSEIKQIILNFCEKLGQPPTIIDAGMGEGSHLAQILPTLPAHSHVYGLDLSRQGVQLATDYVGDFLPLVADISHLPFKDDSCHIILSILSPANYDEFKRIAASQAGAILLKLIPNPDYLKEIRHELTLIRGKDYESYDNQAVIDIFREHFREGQSQKIQAELDLTPPMAQALITMTPLTWDLAPEEQAELLNRLLDKGTVTLSWTLLTADL</sequence>
<feature type="domain" description="23S rRNA (guanine(745)-N(1))-methyltransferase N-terminal" evidence="4">
    <location>
        <begin position="29"/>
        <end position="67"/>
    </location>
</feature>
<evidence type="ECO:0000313" key="5">
    <source>
        <dbReference type="EMBL" id="EFR31589.1"/>
    </source>
</evidence>
<dbReference type="InterPro" id="IPR016718">
    <property type="entry name" value="rRNA_m1G-MeTrfase_A_prd"/>
</dbReference>
<evidence type="ECO:0000259" key="4">
    <source>
        <dbReference type="Pfam" id="PF21302"/>
    </source>
</evidence>
<keyword evidence="1" id="KW-0479">Metal-binding</keyword>
<dbReference type="Pfam" id="PF13649">
    <property type="entry name" value="Methyltransf_25"/>
    <property type="match status" value="1"/>
</dbReference>
<feature type="binding site" evidence="1">
    <location>
        <position position="30"/>
    </location>
    <ligand>
        <name>Zn(2+)</name>
        <dbReference type="ChEBI" id="CHEBI:29105"/>
    </ligand>
</feature>
<dbReference type="GO" id="GO:0008168">
    <property type="term" value="F:methyltransferase activity"/>
    <property type="evidence" value="ECO:0007669"/>
    <property type="project" value="InterPro"/>
</dbReference>
<dbReference type="eggNOG" id="COG2226">
    <property type="taxonomic scope" value="Bacteria"/>
</dbReference>
<dbReference type="EMBL" id="AENN01000006">
    <property type="protein sequence ID" value="EFR31589.1"/>
    <property type="molecule type" value="Genomic_DNA"/>
</dbReference>
<proteinExistence type="predicted"/>
<dbReference type="PIRSF" id="PIRSF018249">
    <property type="entry name" value="MyrA_prd"/>
    <property type="match status" value="1"/>
</dbReference>
<name>E4KN17_9LACT</name>
<evidence type="ECO:0000259" key="3">
    <source>
        <dbReference type="Pfam" id="PF13649"/>
    </source>
</evidence>
<dbReference type="GO" id="GO:0046872">
    <property type="term" value="F:metal ion binding"/>
    <property type="evidence" value="ECO:0007669"/>
    <property type="project" value="UniProtKB-KW"/>
</dbReference>
<feature type="binding site" evidence="2">
    <location>
        <position position="210"/>
    </location>
    <ligand>
        <name>S-adenosyl-L-methionine</name>
        <dbReference type="ChEBI" id="CHEBI:59789"/>
    </ligand>
</feature>
<dbReference type="STRING" id="908337.HMPREF9257_0230"/>
<feature type="binding site" evidence="1">
    <location>
        <position position="33"/>
    </location>
    <ligand>
        <name>Zn(2+)</name>
        <dbReference type="ChEBI" id="CHEBI:29105"/>
    </ligand>
</feature>
<dbReference type="InterPro" id="IPR048647">
    <property type="entry name" value="RlmA_N"/>
</dbReference>
<dbReference type="RefSeq" id="WP_006417721.1">
    <property type="nucleotide sequence ID" value="NZ_AENN01000006.1"/>
</dbReference>
<protein>
    <submittedName>
        <fullName evidence="5">Uncharacterized protein</fullName>
    </submittedName>
</protein>
<feature type="binding site" evidence="1">
    <location>
        <position position="46"/>
    </location>
    <ligand>
        <name>Zn(2+)</name>
        <dbReference type="ChEBI" id="CHEBI:29105"/>
    </ligand>
</feature>
<evidence type="ECO:0000313" key="6">
    <source>
        <dbReference type="Proteomes" id="UP000005990"/>
    </source>
</evidence>
<dbReference type="InterPro" id="IPR041698">
    <property type="entry name" value="Methyltransf_25"/>
</dbReference>